<dbReference type="Proteomes" id="UP000318995">
    <property type="component" value="Unassembled WGS sequence"/>
</dbReference>
<dbReference type="InterPro" id="IPR011467">
    <property type="entry name" value="DUF1573"/>
</dbReference>
<dbReference type="PANTHER" id="PTHR37833">
    <property type="entry name" value="LIPOPROTEIN-RELATED"/>
    <property type="match status" value="1"/>
</dbReference>
<name>A0A5C5VV30_9BACT</name>
<sequence length="399" mass="42047">MRSLLLVVLFSAAVGAGAGTWLALLDVGEVTNDFMPSADLAAGPVISDAEPLAGAPSVREAPAPRVKVDDAAYDFGTMARGATETHQFVFTNVGTEPLRLEVGATSCKCTLGNVETGEIMPGESSPVRLEWVAKVNPGPFRQTATVLTNDPRQPRVELSVEGQVTEVTGMQPREFLLGVLGSGDAASASIYLGAYKDEPLEVSAQMAPGSRNPERFQVNVTPVEPATAPIDGATAVVRIDVKAGPGLPLGGMTEWVEIKTSLAKAPLLQAPILAVVQGDISLHGRGWSKEAGVLNLGTISAAEGKEAQLLVSFKGEHASGATAEVVEVDPPWLIAELGEPKRLSDTKTHLPLTIRVPTGQKPVLRNDTAQSDGDARVLLRTNHPETPEVDVRVRFILTQ</sequence>
<evidence type="ECO:0000313" key="2">
    <source>
        <dbReference type="Proteomes" id="UP000318995"/>
    </source>
</evidence>
<dbReference type="InterPro" id="IPR013783">
    <property type="entry name" value="Ig-like_fold"/>
</dbReference>
<dbReference type="OrthoDB" id="215317at2"/>
<evidence type="ECO:0008006" key="3">
    <source>
        <dbReference type="Google" id="ProtNLM"/>
    </source>
</evidence>
<dbReference type="PANTHER" id="PTHR37833:SF1">
    <property type="entry name" value="SIGNAL PEPTIDE PROTEIN"/>
    <property type="match status" value="1"/>
</dbReference>
<organism evidence="1 2">
    <name type="scientific">Botrimarina hoheduenensis</name>
    <dbReference type="NCBI Taxonomy" id="2528000"/>
    <lineage>
        <taxon>Bacteria</taxon>
        <taxon>Pseudomonadati</taxon>
        <taxon>Planctomycetota</taxon>
        <taxon>Planctomycetia</taxon>
        <taxon>Pirellulales</taxon>
        <taxon>Lacipirellulaceae</taxon>
        <taxon>Botrimarina</taxon>
    </lineage>
</organism>
<dbReference type="Pfam" id="PF07610">
    <property type="entry name" value="DUF1573"/>
    <property type="match status" value="1"/>
</dbReference>
<accession>A0A5C5VV30</accession>
<dbReference type="RefSeq" id="WP_146575018.1">
    <property type="nucleotide sequence ID" value="NZ_SJPH01000007.1"/>
</dbReference>
<evidence type="ECO:0000313" key="1">
    <source>
        <dbReference type="EMBL" id="TWT42496.1"/>
    </source>
</evidence>
<keyword evidence="2" id="KW-1185">Reference proteome</keyword>
<proteinExistence type="predicted"/>
<comment type="caution">
    <text evidence="1">The sequence shown here is derived from an EMBL/GenBank/DDBJ whole genome shotgun (WGS) entry which is preliminary data.</text>
</comment>
<gene>
    <name evidence="1" type="ORF">Pla111_28010</name>
</gene>
<dbReference type="Gene3D" id="2.60.40.10">
    <property type="entry name" value="Immunoglobulins"/>
    <property type="match status" value="1"/>
</dbReference>
<reference evidence="1 2" key="1">
    <citation type="submission" date="2019-02" db="EMBL/GenBank/DDBJ databases">
        <title>Deep-cultivation of Planctomycetes and their phenomic and genomic characterization uncovers novel biology.</title>
        <authorList>
            <person name="Wiegand S."/>
            <person name="Jogler M."/>
            <person name="Boedeker C."/>
            <person name="Pinto D."/>
            <person name="Vollmers J."/>
            <person name="Rivas-Marin E."/>
            <person name="Kohn T."/>
            <person name="Peeters S.H."/>
            <person name="Heuer A."/>
            <person name="Rast P."/>
            <person name="Oberbeckmann S."/>
            <person name="Bunk B."/>
            <person name="Jeske O."/>
            <person name="Meyerdierks A."/>
            <person name="Storesund J.E."/>
            <person name="Kallscheuer N."/>
            <person name="Luecker S."/>
            <person name="Lage O.M."/>
            <person name="Pohl T."/>
            <person name="Merkel B.J."/>
            <person name="Hornburger P."/>
            <person name="Mueller R.-W."/>
            <person name="Bruemmer F."/>
            <person name="Labrenz M."/>
            <person name="Spormann A.M."/>
            <person name="Op Den Camp H."/>
            <person name="Overmann J."/>
            <person name="Amann R."/>
            <person name="Jetten M.S.M."/>
            <person name="Mascher T."/>
            <person name="Medema M.H."/>
            <person name="Devos D.P."/>
            <person name="Kaster A.-K."/>
            <person name="Ovreas L."/>
            <person name="Rohde M."/>
            <person name="Galperin M.Y."/>
            <person name="Jogler C."/>
        </authorList>
    </citation>
    <scope>NUCLEOTIDE SEQUENCE [LARGE SCALE GENOMIC DNA]</scope>
    <source>
        <strain evidence="1 2">Pla111</strain>
    </source>
</reference>
<protein>
    <recommendedName>
        <fullName evidence="3">DUF1573 domain-containing protein</fullName>
    </recommendedName>
</protein>
<dbReference type="AlphaFoldDB" id="A0A5C5VV30"/>
<dbReference type="EMBL" id="SJPH01000007">
    <property type="protein sequence ID" value="TWT42496.1"/>
    <property type="molecule type" value="Genomic_DNA"/>
</dbReference>